<evidence type="ECO:0000259" key="4">
    <source>
        <dbReference type="Pfam" id="PF12802"/>
    </source>
</evidence>
<dbReference type="PANTHER" id="PTHR38465:SF2">
    <property type="entry name" value="HTH-TYPE TRANSCRIPTIONAL REGULATOR MMPR5"/>
    <property type="match status" value="1"/>
</dbReference>
<feature type="domain" description="HTH marR-type" evidence="4">
    <location>
        <begin position="22"/>
        <end position="82"/>
    </location>
</feature>
<proteinExistence type="predicted"/>
<evidence type="ECO:0000256" key="2">
    <source>
        <dbReference type="ARBA" id="ARBA00023125"/>
    </source>
</evidence>
<keyword evidence="3" id="KW-0804">Transcription</keyword>
<dbReference type="InterPro" id="IPR036388">
    <property type="entry name" value="WH-like_DNA-bd_sf"/>
</dbReference>
<organism evidence="5 6">
    <name type="scientific">Streptosporangium jomthongense</name>
    <dbReference type="NCBI Taxonomy" id="1193683"/>
    <lineage>
        <taxon>Bacteria</taxon>
        <taxon>Bacillati</taxon>
        <taxon>Actinomycetota</taxon>
        <taxon>Actinomycetes</taxon>
        <taxon>Streptosporangiales</taxon>
        <taxon>Streptosporangiaceae</taxon>
        <taxon>Streptosporangium</taxon>
    </lineage>
</organism>
<dbReference type="RefSeq" id="WP_362785106.1">
    <property type="nucleotide sequence ID" value="NZ_JBHSBC010000065.1"/>
</dbReference>
<reference evidence="6" key="1">
    <citation type="journal article" date="2019" name="Int. J. Syst. Evol. Microbiol.">
        <title>The Global Catalogue of Microorganisms (GCM) 10K type strain sequencing project: providing services to taxonomists for standard genome sequencing and annotation.</title>
        <authorList>
            <consortium name="The Broad Institute Genomics Platform"/>
            <consortium name="The Broad Institute Genome Sequencing Center for Infectious Disease"/>
            <person name="Wu L."/>
            <person name="Ma J."/>
        </authorList>
    </citation>
    <scope>NUCLEOTIDE SEQUENCE [LARGE SCALE GENOMIC DNA]</scope>
    <source>
        <strain evidence="6">TBRC 7912</strain>
    </source>
</reference>
<name>A0ABV8FHD5_9ACTN</name>
<comment type="caution">
    <text evidence="5">The sequence shown here is derived from an EMBL/GenBank/DDBJ whole genome shotgun (WGS) entry which is preliminary data.</text>
</comment>
<gene>
    <name evidence="5" type="ORF">ACFOYY_41570</name>
</gene>
<dbReference type="Gene3D" id="1.10.10.10">
    <property type="entry name" value="Winged helix-like DNA-binding domain superfamily/Winged helix DNA-binding domain"/>
    <property type="match status" value="1"/>
</dbReference>
<dbReference type="PANTHER" id="PTHR38465">
    <property type="entry name" value="HTH-TYPE TRANSCRIPTIONAL REGULATOR MJ1563-RELATED"/>
    <property type="match status" value="1"/>
</dbReference>
<protein>
    <submittedName>
        <fullName evidence="5">GbsR/MarR family transcriptional regulator</fullName>
    </submittedName>
</protein>
<dbReference type="InterPro" id="IPR036390">
    <property type="entry name" value="WH_DNA-bd_sf"/>
</dbReference>
<keyword evidence="6" id="KW-1185">Reference proteome</keyword>
<sequence length="152" mass="16834">MNDRYEQRQAAERLALTLTEGGLQRMAARTLAAFLFTDQESITAGEIADQLEASAGSVSGAIKSLTTVGLIERLPSPGSRREHYRLRDDAWATLFTSQNTVIQAMLQAASAGIAATDEDDPARRRLTQMRAFYEFLLGELPALLHRWHRQSG</sequence>
<dbReference type="Proteomes" id="UP001595698">
    <property type="component" value="Unassembled WGS sequence"/>
</dbReference>
<evidence type="ECO:0000313" key="6">
    <source>
        <dbReference type="Proteomes" id="UP001595698"/>
    </source>
</evidence>
<dbReference type="InterPro" id="IPR052362">
    <property type="entry name" value="HTH-GbsR_regulator"/>
</dbReference>
<dbReference type="Pfam" id="PF12802">
    <property type="entry name" value="MarR_2"/>
    <property type="match status" value="1"/>
</dbReference>
<keyword evidence="2" id="KW-0238">DNA-binding</keyword>
<accession>A0ABV8FHD5</accession>
<evidence type="ECO:0000256" key="3">
    <source>
        <dbReference type="ARBA" id="ARBA00023163"/>
    </source>
</evidence>
<keyword evidence="1" id="KW-0805">Transcription regulation</keyword>
<dbReference type="SUPFAM" id="SSF46785">
    <property type="entry name" value="Winged helix' DNA-binding domain"/>
    <property type="match status" value="1"/>
</dbReference>
<evidence type="ECO:0000256" key="1">
    <source>
        <dbReference type="ARBA" id="ARBA00023015"/>
    </source>
</evidence>
<dbReference type="EMBL" id="JBHSBC010000065">
    <property type="protein sequence ID" value="MFC3986678.1"/>
    <property type="molecule type" value="Genomic_DNA"/>
</dbReference>
<dbReference type="InterPro" id="IPR000835">
    <property type="entry name" value="HTH_MarR-typ"/>
</dbReference>
<evidence type="ECO:0000313" key="5">
    <source>
        <dbReference type="EMBL" id="MFC3986678.1"/>
    </source>
</evidence>
<dbReference type="Gene3D" id="1.10.287.160">
    <property type="entry name" value="HR1 repeat"/>
    <property type="match status" value="1"/>
</dbReference>